<dbReference type="PANTHER" id="PTHR36607:SF20">
    <property type="entry name" value="AMINOTRANSFERASE-LIKE PLANT MOBILE DOMAIN-CONTAINING PROTEIN"/>
    <property type="match status" value="1"/>
</dbReference>
<dbReference type="Proteomes" id="UP001153076">
    <property type="component" value="Unassembled WGS sequence"/>
</dbReference>
<accession>A0A9Q1K8M4</accession>
<protein>
    <recommendedName>
        <fullName evidence="3">Aminotransferase-like plant mobile domain-containing protein</fullName>
    </recommendedName>
</protein>
<evidence type="ECO:0000313" key="1">
    <source>
        <dbReference type="EMBL" id="KAJ8438444.1"/>
    </source>
</evidence>
<dbReference type="OrthoDB" id="1194411at2759"/>
<organism evidence="1 2">
    <name type="scientific">Carnegiea gigantea</name>
    <dbReference type="NCBI Taxonomy" id="171969"/>
    <lineage>
        <taxon>Eukaryota</taxon>
        <taxon>Viridiplantae</taxon>
        <taxon>Streptophyta</taxon>
        <taxon>Embryophyta</taxon>
        <taxon>Tracheophyta</taxon>
        <taxon>Spermatophyta</taxon>
        <taxon>Magnoliopsida</taxon>
        <taxon>eudicotyledons</taxon>
        <taxon>Gunneridae</taxon>
        <taxon>Pentapetalae</taxon>
        <taxon>Caryophyllales</taxon>
        <taxon>Cactineae</taxon>
        <taxon>Cactaceae</taxon>
        <taxon>Cactoideae</taxon>
        <taxon>Echinocereeae</taxon>
        <taxon>Carnegiea</taxon>
    </lineage>
</organism>
<dbReference type="EMBL" id="JAKOGI010000253">
    <property type="protein sequence ID" value="KAJ8438444.1"/>
    <property type="molecule type" value="Genomic_DNA"/>
</dbReference>
<name>A0A9Q1K8M4_9CARY</name>
<reference evidence="1" key="1">
    <citation type="submission" date="2022-04" db="EMBL/GenBank/DDBJ databases">
        <title>Carnegiea gigantea Genome sequencing and assembly v2.</title>
        <authorList>
            <person name="Copetti D."/>
            <person name="Sanderson M.J."/>
            <person name="Burquez A."/>
            <person name="Wojciechowski M.F."/>
        </authorList>
    </citation>
    <scope>NUCLEOTIDE SEQUENCE</scope>
    <source>
        <strain evidence="1">SGP5-SGP5p</strain>
        <tissue evidence="1">Aerial part</tissue>
    </source>
</reference>
<comment type="caution">
    <text evidence="1">The sequence shown here is derived from an EMBL/GenBank/DDBJ whole genome shotgun (WGS) entry which is preliminary data.</text>
</comment>
<evidence type="ECO:0000313" key="2">
    <source>
        <dbReference type="Proteomes" id="UP001153076"/>
    </source>
</evidence>
<proteinExistence type="predicted"/>
<evidence type="ECO:0008006" key="3">
    <source>
        <dbReference type="Google" id="ProtNLM"/>
    </source>
</evidence>
<sequence length="336" mass="38830">MNLNVTAESELAAFLAFWLSRFILSHGKEVIRPETFVMATLMASGQQIFLAPMMLGYIRHGLREAASHPDHPGKADVIFPNHYVIDWLAELFRCLYCRRLDSDYPDCLVANFHYSQARRVFRDVRYLSLRASSYREDSRNIRDRSIINLAQALADLQRPDTGAKFYVSPSYYEGLAEREFLNSMSALRSMIDIYKISTIEICFIEDIFGVVETIAKIEELINVDRLCLTRISLVLLKITRIEELEAKEKEIFKGGGEDSPNARGFDHLTAKFEEKESGIDLVEAGFSKLQDLEKEKGPSQEYEWLWTEKEHQKDKLKILQKNFEKDLNNPYCGDPY</sequence>
<dbReference type="AlphaFoldDB" id="A0A9Q1K8M4"/>
<keyword evidence="2" id="KW-1185">Reference proteome</keyword>
<dbReference type="PANTHER" id="PTHR36607">
    <property type="entry name" value="1,2-DIHYDROXY-3-KETO-5-METHYLTHIOPENTENE DIOXYGENASE 4"/>
    <property type="match status" value="1"/>
</dbReference>
<gene>
    <name evidence="1" type="ORF">Cgig2_027124</name>
</gene>